<feature type="transmembrane region" description="Helical" evidence="1">
    <location>
        <begin position="405"/>
        <end position="425"/>
    </location>
</feature>
<keyword evidence="4" id="KW-1185">Reference proteome</keyword>
<dbReference type="Proteomes" id="UP001054902">
    <property type="component" value="Unassembled WGS sequence"/>
</dbReference>
<evidence type="ECO:0000313" key="3">
    <source>
        <dbReference type="EMBL" id="GFH44722.1"/>
    </source>
</evidence>
<organism evidence="3 4">
    <name type="scientific">Chaetoceros tenuissimus</name>
    <dbReference type="NCBI Taxonomy" id="426638"/>
    <lineage>
        <taxon>Eukaryota</taxon>
        <taxon>Sar</taxon>
        <taxon>Stramenopiles</taxon>
        <taxon>Ochrophyta</taxon>
        <taxon>Bacillariophyta</taxon>
        <taxon>Coscinodiscophyceae</taxon>
        <taxon>Chaetocerotophycidae</taxon>
        <taxon>Chaetocerotales</taxon>
        <taxon>Chaetocerotaceae</taxon>
        <taxon>Chaetoceros</taxon>
    </lineage>
</organism>
<dbReference type="AlphaFoldDB" id="A0AAD3CEM2"/>
<keyword evidence="1" id="KW-1133">Transmembrane helix</keyword>
<proteinExistence type="predicted"/>
<keyword evidence="1" id="KW-0472">Membrane</keyword>
<dbReference type="PANTHER" id="PTHR33741:SF5">
    <property type="entry name" value="TRANSMEMBRANE PROTEIN DDB_G0269096-RELATED"/>
    <property type="match status" value="1"/>
</dbReference>
<keyword evidence="1" id="KW-0812">Transmembrane</keyword>
<name>A0AAD3CEM2_9STRA</name>
<accession>A0AAD3CEM2</accession>
<protein>
    <recommendedName>
        <fullName evidence="2">HPP transmembrane region domain-containing protein</fullName>
    </recommendedName>
</protein>
<comment type="caution">
    <text evidence="3">The sequence shown here is derived from an EMBL/GenBank/DDBJ whole genome shotgun (WGS) entry which is preliminary data.</text>
</comment>
<dbReference type="Pfam" id="PF04982">
    <property type="entry name" value="TM_HPP"/>
    <property type="match status" value="1"/>
</dbReference>
<dbReference type="InterPro" id="IPR058581">
    <property type="entry name" value="TM_HPP"/>
</dbReference>
<feature type="transmembrane region" description="Helical" evidence="1">
    <location>
        <begin position="376"/>
        <end position="393"/>
    </location>
</feature>
<dbReference type="PANTHER" id="PTHR33741">
    <property type="entry name" value="TRANSMEMBRANE PROTEIN DDB_G0269096-RELATED"/>
    <property type="match status" value="1"/>
</dbReference>
<sequence length="516" mass="57214">MVKWFGLYSTPEYSGGDIEEGNPQMSAAMNKSLHSVHSLYSTVYQGNSKSFKLDVDVERVQNAINETGSNLYGVVAIDVWYLMNDGQLHHFGDSGINWISPIYKAQLRGDQSKTEIFNVLEQVNKNTAPTAEPVGVGLAGNAWQRHADDAGRKYSLEWRKLNDFVNDPDQMPSMRLKKLAKAFGKYTGIPFNIFGEFKGVVLYFVRTNCDERAMSARLNANFLHYSANYIGASSALSETRSKVVINRKEIARNAVRKLVLTMKTAKTFADLKGLDSPDVFNDNFRNTFSVSSTIYLPLEVGKTVFNNNLAHSFTDIRNKIASKLRNVVHKSLKAPLEPPPGANMKTVMFTMIGVFVTLMVLSSLNKLVAHVSNNDLYLILGPFGAILTLQFALTAAPTAQPRNCIYGMLLSLAITMLCKYILYILIGMPQWIMAVIACSLAIGAISKAGLVHPPAGAASILFATSNRSISEDLVLICILLVAIMVAIFMATIINNLSDKRQYPMYWAMFRRRNKNG</sequence>
<feature type="transmembrane region" description="Helical" evidence="1">
    <location>
        <begin position="473"/>
        <end position="496"/>
    </location>
</feature>
<feature type="domain" description="HPP transmembrane region" evidence="2">
    <location>
        <begin position="340"/>
        <end position="503"/>
    </location>
</feature>
<dbReference type="InterPro" id="IPR007065">
    <property type="entry name" value="HPP"/>
</dbReference>
<reference evidence="3 4" key="1">
    <citation type="journal article" date="2021" name="Sci. Rep.">
        <title>The genome of the diatom Chaetoceros tenuissimus carries an ancient integrated fragment of an extant virus.</title>
        <authorList>
            <person name="Hongo Y."/>
            <person name="Kimura K."/>
            <person name="Takaki Y."/>
            <person name="Yoshida Y."/>
            <person name="Baba S."/>
            <person name="Kobayashi G."/>
            <person name="Nagasaki K."/>
            <person name="Hano T."/>
            <person name="Tomaru Y."/>
        </authorList>
    </citation>
    <scope>NUCLEOTIDE SEQUENCE [LARGE SCALE GENOMIC DNA]</scope>
    <source>
        <strain evidence="3 4">NIES-3715</strain>
    </source>
</reference>
<feature type="transmembrane region" description="Helical" evidence="1">
    <location>
        <begin position="432"/>
        <end position="453"/>
    </location>
</feature>
<evidence type="ECO:0000313" key="4">
    <source>
        <dbReference type="Proteomes" id="UP001054902"/>
    </source>
</evidence>
<evidence type="ECO:0000256" key="1">
    <source>
        <dbReference type="SAM" id="Phobius"/>
    </source>
</evidence>
<evidence type="ECO:0000259" key="2">
    <source>
        <dbReference type="Pfam" id="PF04982"/>
    </source>
</evidence>
<feature type="transmembrane region" description="Helical" evidence="1">
    <location>
        <begin position="346"/>
        <end position="364"/>
    </location>
</feature>
<gene>
    <name evidence="3" type="ORF">CTEN210_01196</name>
</gene>
<dbReference type="EMBL" id="BLLK01000020">
    <property type="protein sequence ID" value="GFH44722.1"/>
    <property type="molecule type" value="Genomic_DNA"/>
</dbReference>